<protein>
    <submittedName>
        <fullName evidence="4">Transporter substrate-binding domain-containing protein</fullName>
    </submittedName>
</protein>
<sequence length="316" mass="33740">MTDGNRPWLALWGGIRLAALSLLCALCLTACGAGGSADGGQPAKDETNGFVVTPAKRAVAEGDLAYYAPEMRAIYERGALTVAMPAADRKPFFYRDADGVLAGSDVELAADMAAQLGVDVKFVRTAKSFDEVVNQVASGQADIAVSKLSATLPRAEKVLFSDPYLTLHQGILLNRLAMARLGSASEDPLALLRQAKVKIGVIAGTSYVGYASLMFAKAEIVRFATPQESMDAAIDGEVAAIYYDELQLKGLLADNPDRSIDLQLHIMTEQVDLIAMAIPPKNAPLLAWTNLYLRSNQARIQSLLINYGILPAKIAP</sequence>
<accession>A0ABW9XRB5</accession>
<dbReference type="InterPro" id="IPR001638">
    <property type="entry name" value="Solute-binding_3/MltF_N"/>
</dbReference>
<feature type="chain" id="PRO_5046049584" evidence="2">
    <location>
        <begin position="33"/>
        <end position="316"/>
    </location>
</feature>
<dbReference type="Proteomes" id="UP000665561">
    <property type="component" value="Unassembled WGS sequence"/>
</dbReference>
<dbReference type="Gene3D" id="3.40.190.10">
    <property type="entry name" value="Periplasmic binding protein-like II"/>
    <property type="match status" value="2"/>
</dbReference>
<reference evidence="4 5" key="1">
    <citation type="submission" date="2020-01" db="EMBL/GenBank/DDBJ databases">
        <title>Paenibacillus soybeanensis sp. nov. isolated from the nodules of soybean (Glycine max(L.) Merr).</title>
        <authorList>
            <person name="Wang H."/>
        </authorList>
    </citation>
    <scope>NUCLEOTIDE SEQUENCE [LARGE SCALE GENOMIC DNA]</scope>
    <source>
        <strain evidence="4 5">T1</strain>
    </source>
</reference>
<name>A0ABW9XRB5_9BACL</name>
<dbReference type="SMART" id="SM00062">
    <property type="entry name" value="PBPb"/>
    <property type="match status" value="1"/>
</dbReference>
<evidence type="ECO:0000256" key="2">
    <source>
        <dbReference type="SAM" id="SignalP"/>
    </source>
</evidence>
<dbReference type="Pfam" id="PF00497">
    <property type="entry name" value="SBP_bac_3"/>
    <property type="match status" value="1"/>
</dbReference>
<comment type="caution">
    <text evidence="4">The sequence shown here is derived from an EMBL/GenBank/DDBJ whole genome shotgun (WGS) entry which is preliminary data.</text>
</comment>
<dbReference type="EMBL" id="JAAAMV010000010">
    <property type="protein sequence ID" value="NBD25165.1"/>
    <property type="molecule type" value="Genomic_DNA"/>
</dbReference>
<feature type="signal peptide" evidence="2">
    <location>
        <begin position="1"/>
        <end position="32"/>
    </location>
</feature>
<dbReference type="PANTHER" id="PTHR35936">
    <property type="entry name" value="MEMBRANE-BOUND LYTIC MUREIN TRANSGLYCOSYLASE F"/>
    <property type="match status" value="1"/>
</dbReference>
<keyword evidence="5" id="KW-1185">Reference proteome</keyword>
<dbReference type="SUPFAM" id="SSF53850">
    <property type="entry name" value="Periplasmic binding protein-like II"/>
    <property type="match status" value="1"/>
</dbReference>
<dbReference type="PANTHER" id="PTHR35936:SF19">
    <property type="entry name" value="AMINO-ACID-BINDING PROTEIN YXEM-RELATED"/>
    <property type="match status" value="1"/>
</dbReference>
<evidence type="ECO:0000256" key="1">
    <source>
        <dbReference type="ARBA" id="ARBA00022729"/>
    </source>
</evidence>
<evidence type="ECO:0000259" key="3">
    <source>
        <dbReference type="SMART" id="SM00062"/>
    </source>
</evidence>
<keyword evidence="1 2" id="KW-0732">Signal</keyword>
<organism evidence="4 5">
    <name type="scientific">Paenibacillus glycinis</name>
    <dbReference type="NCBI Taxonomy" id="2697035"/>
    <lineage>
        <taxon>Bacteria</taxon>
        <taxon>Bacillati</taxon>
        <taxon>Bacillota</taxon>
        <taxon>Bacilli</taxon>
        <taxon>Bacillales</taxon>
        <taxon>Paenibacillaceae</taxon>
        <taxon>Paenibacillus</taxon>
    </lineage>
</organism>
<feature type="domain" description="Solute-binding protein family 3/N-terminal" evidence="3">
    <location>
        <begin position="79"/>
        <end position="310"/>
    </location>
</feature>
<proteinExistence type="predicted"/>
<dbReference type="CDD" id="cd13530">
    <property type="entry name" value="PBP2_peptides_like"/>
    <property type="match status" value="1"/>
</dbReference>
<gene>
    <name evidence="4" type="ORF">GT019_14875</name>
</gene>
<evidence type="ECO:0000313" key="4">
    <source>
        <dbReference type="EMBL" id="NBD25165.1"/>
    </source>
</evidence>
<dbReference type="RefSeq" id="WP_161743967.1">
    <property type="nucleotide sequence ID" value="NZ_JAAAMV010000010.1"/>
</dbReference>
<evidence type="ECO:0000313" key="5">
    <source>
        <dbReference type="Proteomes" id="UP000665561"/>
    </source>
</evidence>